<sequence>MPPAVAPAFTPDDHQDDSSDMVLDPVLQSVIRNPAFQRICPMEPNLYTFGSDSEMDEFLFSDYSVQLTPIDYNIAQLISDIGLPISAATHLVAKLPALHAATKAMYASPF</sequence>
<organism evidence="2 3">
    <name type="scientific">Rhizophagus irregularis</name>
    <dbReference type="NCBI Taxonomy" id="588596"/>
    <lineage>
        <taxon>Eukaryota</taxon>
        <taxon>Fungi</taxon>
        <taxon>Fungi incertae sedis</taxon>
        <taxon>Mucoromycota</taxon>
        <taxon>Glomeromycotina</taxon>
        <taxon>Glomeromycetes</taxon>
        <taxon>Glomerales</taxon>
        <taxon>Glomeraceae</taxon>
        <taxon>Rhizophagus</taxon>
    </lineage>
</organism>
<evidence type="ECO:0000256" key="1">
    <source>
        <dbReference type="SAM" id="MobiDB-lite"/>
    </source>
</evidence>
<dbReference type="Proteomes" id="UP000233469">
    <property type="component" value="Unassembled WGS sequence"/>
</dbReference>
<name>A0A2N1M3G2_9GLOM</name>
<accession>A0A2N1M3G2</accession>
<dbReference type="VEuPathDB" id="FungiDB:RhiirFUN_015562"/>
<dbReference type="VEuPathDB" id="FungiDB:FUN_010242"/>
<protein>
    <submittedName>
        <fullName evidence="2">Uncharacterized protein</fullName>
    </submittedName>
</protein>
<proteinExistence type="predicted"/>
<dbReference type="EMBL" id="LLXL01006060">
    <property type="protein sequence ID" value="PKK56178.1"/>
    <property type="molecule type" value="Genomic_DNA"/>
</dbReference>
<evidence type="ECO:0000313" key="2">
    <source>
        <dbReference type="EMBL" id="PKK56178.1"/>
    </source>
</evidence>
<comment type="caution">
    <text evidence="2">The sequence shown here is derived from an EMBL/GenBank/DDBJ whole genome shotgun (WGS) entry which is preliminary data.</text>
</comment>
<feature type="region of interest" description="Disordered" evidence="1">
    <location>
        <begin position="1"/>
        <end position="20"/>
    </location>
</feature>
<evidence type="ECO:0000313" key="3">
    <source>
        <dbReference type="Proteomes" id="UP000233469"/>
    </source>
</evidence>
<reference evidence="2 3" key="1">
    <citation type="submission" date="2016-04" db="EMBL/GenBank/DDBJ databases">
        <title>Genome analyses suggest a sexual origin of heterokaryosis in a supposedly ancient asexual fungus.</title>
        <authorList>
            <person name="Ropars J."/>
            <person name="Sedzielewska K."/>
            <person name="Noel J."/>
            <person name="Charron P."/>
            <person name="Farinelli L."/>
            <person name="Marton T."/>
            <person name="Kruger M."/>
            <person name="Pelin A."/>
            <person name="Brachmann A."/>
            <person name="Corradi N."/>
        </authorList>
    </citation>
    <scope>NUCLEOTIDE SEQUENCE [LARGE SCALE GENOMIC DNA]</scope>
    <source>
        <strain evidence="2 3">C2</strain>
    </source>
</reference>
<dbReference type="AlphaFoldDB" id="A0A2N1M3G2"/>
<reference evidence="2 3" key="2">
    <citation type="submission" date="2017-10" db="EMBL/GenBank/DDBJ databases">
        <title>Extensive intraspecific genome diversity in a model arbuscular mycorrhizal fungus.</title>
        <authorList>
            <person name="Chen E.C.H."/>
            <person name="Morin E."/>
            <person name="Baudet D."/>
            <person name="Noel J."/>
            <person name="Ndikumana S."/>
            <person name="Charron P."/>
            <person name="St-Onge C."/>
            <person name="Giorgi J."/>
            <person name="Grigoriev I.V."/>
            <person name="Roux C."/>
            <person name="Martin F.M."/>
            <person name="Corradi N."/>
        </authorList>
    </citation>
    <scope>NUCLEOTIDE SEQUENCE [LARGE SCALE GENOMIC DNA]</scope>
    <source>
        <strain evidence="2 3">C2</strain>
    </source>
</reference>
<gene>
    <name evidence="2" type="ORF">RhiirC2_800578</name>
</gene>